<reference evidence="1 2" key="1">
    <citation type="submission" date="2018-04" db="EMBL/GenBank/DDBJ databases">
        <authorList>
            <person name="Go L.Y."/>
            <person name="Mitchell J.A."/>
        </authorList>
    </citation>
    <scope>NUCLEOTIDE SEQUENCE [LARGE SCALE GENOMIC DNA]</scope>
    <source>
        <strain evidence="1">ULC066bin1</strain>
    </source>
</reference>
<sequence>MLVLNKVNQKFLKMVKQSRLTVFVFVILLSVNNQLFAQILSANNFAQAENVSITNFRLDIRKQKKVLRMS</sequence>
<name>A0A2W4XXS3_9CYAN</name>
<gene>
    <name evidence="1" type="ORF">DCF19_12765</name>
</gene>
<evidence type="ECO:0000313" key="2">
    <source>
        <dbReference type="Proteomes" id="UP000249467"/>
    </source>
</evidence>
<organism evidence="1 2">
    <name type="scientific">Pseudanabaena frigida</name>
    <dbReference type="NCBI Taxonomy" id="945775"/>
    <lineage>
        <taxon>Bacteria</taxon>
        <taxon>Bacillati</taxon>
        <taxon>Cyanobacteriota</taxon>
        <taxon>Cyanophyceae</taxon>
        <taxon>Pseudanabaenales</taxon>
        <taxon>Pseudanabaenaceae</taxon>
        <taxon>Pseudanabaena</taxon>
    </lineage>
</organism>
<comment type="caution">
    <text evidence="1">The sequence shown here is derived from an EMBL/GenBank/DDBJ whole genome shotgun (WGS) entry which is preliminary data.</text>
</comment>
<dbReference type="AlphaFoldDB" id="A0A2W4XXS3"/>
<proteinExistence type="predicted"/>
<accession>A0A2W4XXS3</accession>
<evidence type="ECO:0000313" key="1">
    <source>
        <dbReference type="EMBL" id="PZO40051.1"/>
    </source>
</evidence>
<protein>
    <submittedName>
        <fullName evidence="1">Uncharacterized protein</fullName>
    </submittedName>
</protein>
<dbReference type="Proteomes" id="UP000249467">
    <property type="component" value="Unassembled WGS sequence"/>
</dbReference>
<reference evidence="1 2" key="2">
    <citation type="submission" date="2018-06" db="EMBL/GenBank/DDBJ databases">
        <title>Metagenomic assembly of (sub)arctic Cyanobacteria and their associated microbiome from non-axenic cultures.</title>
        <authorList>
            <person name="Baurain D."/>
        </authorList>
    </citation>
    <scope>NUCLEOTIDE SEQUENCE [LARGE SCALE GENOMIC DNA]</scope>
    <source>
        <strain evidence="1">ULC066bin1</strain>
    </source>
</reference>
<dbReference type="EMBL" id="QBML01000015">
    <property type="protein sequence ID" value="PZO40051.1"/>
    <property type="molecule type" value="Genomic_DNA"/>
</dbReference>